<name>A0AAV1J9M9_9NEOP</name>
<evidence type="ECO:0000256" key="1">
    <source>
        <dbReference type="SAM" id="MobiDB-lite"/>
    </source>
</evidence>
<dbReference type="AlphaFoldDB" id="A0AAV1J9M9"/>
<keyword evidence="3" id="KW-1185">Reference proteome</keyword>
<comment type="caution">
    <text evidence="2">The sequence shown here is derived from an EMBL/GenBank/DDBJ whole genome shotgun (WGS) entry which is preliminary data.</text>
</comment>
<feature type="compositionally biased region" description="Polar residues" evidence="1">
    <location>
        <begin position="9"/>
        <end position="21"/>
    </location>
</feature>
<accession>A0AAV1J9M9</accession>
<feature type="region of interest" description="Disordered" evidence="1">
    <location>
        <begin position="58"/>
        <end position="85"/>
    </location>
</feature>
<evidence type="ECO:0000313" key="2">
    <source>
        <dbReference type="EMBL" id="CAK1546150.1"/>
    </source>
</evidence>
<dbReference type="EMBL" id="CAVLEF010000007">
    <property type="protein sequence ID" value="CAK1546150.1"/>
    <property type="molecule type" value="Genomic_DNA"/>
</dbReference>
<protein>
    <submittedName>
        <fullName evidence="2">Uncharacterized protein</fullName>
    </submittedName>
</protein>
<evidence type="ECO:0000313" key="3">
    <source>
        <dbReference type="Proteomes" id="UP001497472"/>
    </source>
</evidence>
<organism evidence="2 3">
    <name type="scientific">Leptosia nina</name>
    <dbReference type="NCBI Taxonomy" id="320188"/>
    <lineage>
        <taxon>Eukaryota</taxon>
        <taxon>Metazoa</taxon>
        <taxon>Ecdysozoa</taxon>
        <taxon>Arthropoda</taxon>
        <taxon>Hexapoda</taxon>
        <taxon>Insecta</taxon>
        <taxon>Pterygota</taxon>
        <taxon>Neoptera</taxon>
        <taxon>Endopterygota</taxon>
        <taxon>Lepidoptera</taxon>
        <taxon>Glossata</taxon>
        <taxon>Ditrysia</taxon>
        <taxon>Papilionoidea</taxon>
        <taxon>Pieridae</taxon>
        <taxon>Pierinae</taxon>
        <taxon>Leptosia</taxon>
    </lineage>
</organism>
<sequence>MILSKPEAASTSQGWTDNEIFNNIRGEQRRHKKSSLTLPHVKRADDCKKLTVNNQCKDTNKLPNIANHYDSSSNSPEDSRKAQREKELIKCYSKPKRGSKNKFIKRLPHGDRFRRPVPGDMDRRDSGVEKKLTPDETILRLTGGIELVPLLARRRRVGARTLPSSDVTRLPEETCQWRELMTEDYLRQLKQQMRVKCLQKEESRRNSAESVKQHHETWASLWGRPGHGAPQLRGRYARSNLAQLLYVAPFNDPIENV</sequence>
<reference evidence="2 3" key="1">
    <citation type="submission" date="2023-11" db="EMBL/GenBank/DDBJ databases">
        <authorList>
            <person name="Okamura Y."/>
        </authorList>
    </citation>
    <scope>NUCLEOTIDE SEQUENCE [LARGE SCALE GENOMIC DNA]</scope>
</reference>
<feature type="region of interest" description="Disordered" evidence="1">
    <location>
        <begin position="1"/>
        <end position="37"/>
    </location>
</feature>
<dbReference type="Proteomes" id="UP001497472">
    <property type="component" value="Unassembled WGS sequence"/>
</dbReference>
<gene>
    <name evidence="2" type="ORF">LNINA_LOCUS5748</name>
</gene>
<proteinExistence type="predicted"/>